<protein>
    <submittedName>
        <fullName evidence="1">Uncharacterized protein</fullName>
    </submittedName>
</protein>
<name>A0A837LAR8_9ENTR</name>
<dbReference type="EMBL" id="LEDI01000105">
    <property type="protein sequence ID" value="KLP92215.1"/>
    <property type="molecule type" value="Genomic_DNA"/>
</dbReference>
<sequence length="95" mass="9971">MTDQDFETMLFNESSQTATLFVARAVTDLDAMLGEGYAVANPTVLAQWLAVAGSQMVTLQQLHGGNGLATQIERLGAMADAIEASAAAAHTGRMQ</sequence>
<organism evidence="1 2">
    <name type="scientific">Enterobacter roggenkampii</name>
    <dbReference type="NCBI Taxonomy" id="1812935"/>
    <lineage>
        <taxon>Bacteria</taxon>
        <taxon>Pseudomonadati</taxon>
        <taxon>Pseudomonadota</taxon>
        <taxon>Gammaproteobacteria</taxon>
        <taxon>Enterobacterales</taxon>
        <taxon>Enterobacteriaceae</taxon>
        <taxon>Enterobacter</taxon>
        <taxon>Enterobacter cloacae complex</taxon>
    </lineage>
</organism>
<accession>A0A837LAR8</accession>
<comment type="caution">
    <text evidence="1">The sequence shown here is derived from an EMBL/GenBank/DDBJ whole genome shotgun (WGS) entry which is preliminary data.</text>
</comment>
<evidence type="ECO:0000313" key="2">
    <source>
        <dbReference type="Proteomes" id="UP000036013"/>
    </source>
</evidence>
<proteinExistence type="predicted"/>
<evidence type="ECO:0000313" key="1">
    <source>
        <dbReference type="EMBL" id="KLP92215.1"/>
    </source>
</evidence>
<dbReference type="Proteomes" id="UP000036013">
    <property type="component" value="Unassembled WGS sequence"/>
</dbReference>
<reference evidence="1 2" key="1">
    <citation type="submission" date="2015-06" db="EMBL/GenBank/DDBJ databases">
        <authorList>
            <person name="Adams M."/>
            <person name="Sutton G."/>
            <person name="Nelson K."/>
            <person name="Bonomo R."/>
            <person name="McCorrison J."/>
            <person name="Sanka R."/>
            <person name="Brinkac L."/>
            <person name="Nierman W."/>
        </authorList>
    </citation>
    <scope>NUCLEOTIDE SEQUENCE [LARGE SCALE GENOMIC DNA]</scope>
    <source>
        <strain evidence="1 2">GN02692</strain>
    </source>
</reference>
<dbReference type="AlphaFoldDB" id="A0A837LAR8"/>
<dbReference type="RefSeq" id="WP_047748548.1">
    <property type="nucleotide sequence ID" value="NZ_JBDYDH010000070.1"/>
</dbReference>
<gene>
    <name evidence="1" type="ORF">ABF77_18695</name>
</gene>